<dbReference type="Gene3D" id="3.10.150.10">
    <property type="entry name" value="DNA Polymerase III, subunit A, domain 2"/>
    <property type="match status" value="1"/>
</dbReference>
<comment type="function">
    <text evidence="9">Confers DNA tethering and processivity to DNA polymerases and other proteins. Acts as a clamp, forming a ring around DNA (a reaction catalyzed by the clamp-loading complex) which diffuses in an ATP-independent manner freely and bidirectionally along dsDNA. Initially characterized for its ability to contact the catalytic subunit of DNA polymerase III (Pol III), a complex, multichain enzyme responsible for most of the replicative synthesis in bacteria; Pol III exhibits 3'-5' exonuclease proofreading activity. The beta chain is required for initiation of replication as well as for processivity of DNA replication.</text>
</comment>
<dbReference type="Pfam" id="PF02768">
    <property type="entry name" value="DNA_pol3_beta_3"/>
    <property type="match status" value="1"/>
</dbReference>
<reference evidence="13 14" key="1">
    <citation type="submission" date="2019-12" db="EMBL/GenBank/DDBJ databases">
        <authorList>
            <person name="Wolfe R."/>
            <person name="Danczak R."/>
            <person name="Wilkins M."/>
        </authorList>
    </citation>
    <scope>NUCLEOTIDE SEQUENCE [LARGE SCALE GENOMIC DNA]</scope>
    <source>
        <strain evidence="13">X2_MaxBin.013</strain>
    </source>
</reference>
<keyword evidence="6 9" id="KW-0235">DNA replication</keyword>
<dbReference type="InterPro" id="IPR022635">
    <property type="entry name" value="DNA_polIII_beta_C"/>
</dbReference>
<dbReference type="GO" id="GO:0003677">
    <property type="term" value="F:DNA binding"/>
    <property type="evidence" value="ECO:0007669"/>
    <property type="project" value="UniProtKB-UniRule"/>
</dbReference>
<dbReference type="PIRSF" id="PIRSF000804">
    <property type="entry name" value="DNA_pol_III_b"/>
    <property type="match status" value="1"/>
</dbReference>
<dbReference type="InterPro" id="IPR046938">
    <property type="entry name" value="DNA_clamp_sf"/>
</dbReference>
<evidence type="ECO:0000259" key="10">
    <source>
        <dbReference type="Pfam" id="PF00712"/>
    </source>
</evidence>
<dbReference type="SMART" id="SM00480">
    <property type="entry name" value="POL3Bc"/>
    <property type="match status" value="1"/>
</dbReference>
<feature type="domain" description="DNA polymerase III beta sliding clamp N-terminal" evidence="10">
    <location>
        <begin position="1"/>
        <end position="119"/>
    </location>
</feature>
<feature type="domain" description="DNA polymerase III beta sliding clamp central" evidence="11">
    <location>
        <begin position="129"/>
        <end position="246"/>
    </location>
</feature>
<proteinExistence type="inferred from homology"/>
<dbReference type="InterPro" id="IPR022634">
    <property type="entry name" value="DNA_polIII_beta_N"/>
</dbReference>
<dbReference type="AlphaFoldDB" id="A0A833L1Z9"/>
<evidence type="ECO:0000256" key="6">
    <source>
        <dbReference type="ARBA" id="ARBA00022705"/>
    </source>
</evidence>
<evidence type="ECO:0000256" key="3">
    <source>
        <dbReference type="ARBA" id="ARBA00022490"/>
    </source>
</evidence>
<feature type="domain" description="DNA polymerase III beta sliding clamp C-terminal" evidence="12">
    <location>
        <begin position="248"/>
        <end position="369"/>
    </location>
</feature>
<dbReference type="PANTHER" id="PTHR30478:SF0">
    <property type="entry name" value="BETA SLIDING CLAMP"/>
    <property type="match status" value="1"/>
</dbReference>
<keyword evidence="5 9" id="KW-0548">Nucleotidyltransferase</keyword>
<evidence type="ECO:0000256" key="8">
    <source>
        <dbReference type="ARBA" id="ARBA00023125"/>
    </source>
</evidence>
<keyword evidence="4 9" id="KW-0808">Transferase</keyword>
<dbReference type="EMBL" id="WPAF01000003">
    <property type="protein sequence ID" value="KAF0134911.1"/>
    <property type="molecule type" value="Genomic_DNA"/>
</dbReference>
<dbReference type="GO" id="GO:0009360">
    <property type="term" value="C:DNA polymerase III complex"/>
    <property type="evidence" value="ECO:0007669"/>
    <property type="project" value="InterPro"/>
</dbReference>
<evidence type="ECO:0000256" key="1">
    <source>
        <dbReference type="ARBA" id="ARBA00004496"/>
    </source>
</evidence>
<name>A0A833L1Z9_UNCSA</name>
<comment type="subunit">
    <text evidence="9">Forms a ring-shaped head-to-tail homodimer around DNA.</text>
</comment>
<keyword evidence="7 9" id="KW-0239">DNA-directed DNA polymerase</keyword>
<evidence type="ECO:0000256" key="2">
    <source>
        <dbReference type="ARBA" id="ARBA00010752"/>
    </source>
</evidence>
<dbReference type="GO" id="GO:0003887">
    <property type="term" value="F:DNA-directed DNA polymerase activity"/>
    <property type="evidence" value="ECO:0007669"/>
    <property type="project" value="UniProtKB-UniRule"/>
</dbReference>
<evidence type="ECO:0000259" key="11">
    <source>
        <dbReference type="Pfam" id="PF02767"/>
    </source>
</evidence>
<evidence type="ECO:0000256" key="4">
    <source>
        <dbReference type="ARBA" id="ARBA00022679"/>
    </source>
</evidence>
<sequence>MEFIFNKNTFQSGVSIVERIVSTKSTLPIIGNILIEAEKSGVKLSANNLEMGIEIKIPAKIVKEGSILIPAKTLSGIVSKLPDSDVNFKLKEKGVIAISYKKSNFNIHGLPADEFPQLPRIKENKTIKIDKKIFQRMIEQTIFSSSSSEEKFVLNGILFETGKTDGSNVRMVATDGYRLAKIGETIDGVDINVSAIIPSKALSELLKIINAEKEGNVTINISSDQAAFNFNNVYLVTRLIQGQFPDYKQVIPKMLEIKIFANTKMLLQSSERAAVIASQSANIVKIEVRGGQLYISAQAPDVGSVEEVLDVEVKGKEKAAAAFNIRLLTDALKVIEEEFIVLELGAPLSPGMIKPKDGPDFTYIVMPIRTQEVSA</sequence>
<dbReference type="SUPFAM" id="SSF55979">
    <property type="entry name" value="DNA clamp"/>
    <property type="match status" value="3"/>
</dbReference>
<comment type="subcellular location">
    <subcellularLocation>
        <location evidence="1 9">Cytoplasm</location>
    </subcellularLocation>
</comment>
<keyword evidence="3 9" id="KW-0963">Cytoplasm</keyword>
<evidence type="ECO:0000313" key="13">
    <source>
        <dbReference type="EMBL" id="KAF0134911.1"/>
    </source>
</evidence>
<dbReference type="NCBIfam" id="TIGR00663">
    <property type="entry name" value="dnan"/>
    <property type="match status" value="1"/>
</dbReference>
<organism evidence="13 14">
    <name type="scientific">Candidatus Saganbacteria bacterium</name>
    <dbReference type="NCBI Taxonomy" id="2575572"/>
    <lineage>
        <taxon>Bacteria</taxon>
        <taxon>Bacillati</taxon>
        <taxon>Saganbacteria</taxon>
    </lineage>
</organism>
<dbReference type="GO" id="GO:0008408">
    <property type="term" value="F:3'-5' exonuclease activity"/>
    <property type="evidence" value="ECO:0007669"/>
    <property type="project" value="InterPro"/>
</dbReference>
<keyword evidence="8" id="KW-0238">DNA-binding</keyword>
<evidence type="ECO:0000259" key="12">
    <source>
        <dbReference type="Pfam" id="PF02768"/>
    </source>
</evidence>
<dbReference type="Pfam" id="PF00712">
    <property type="entry name" value="DNA_pol3_beta"/>
    <property type="match status" value="1"/>
</dbReference>
<dbReference type="InterPro" id="IPR001001">
    <property type="entry name" value="DNA_polIII_beta"/>
</dbReference>
<evidence type="ECO:0000256" key="7">
    <source>
        <dbReference type="ARBA" id="ARBA00022932"/>
    </source>
</evidence>
<dbReference type="PANTHER" id="PTHR30478">
    <property type="entry name" value="DNA POLYMERASE III SUBUNIT BETA"/>
    <property type="match status" value="1"/>
</dbReference>
<comment type="similarity">
    <text evidence="2 9">Belongs to the beta sliding clamp family.</text>
</comment>
<dbReference type="GO" id="GO:0006271">
    <property type="term" value="P:DNA strand elongation involved in DNA replication"/>
    <property type="evidence" value="ECO:0007669"/>
    <property type="project" value="TreeGrafter"/>
</dbReference>
<evidence type="ECO:0000256" key="9">
    <source>
        <dbReference type="PIRNR" id="PIRNR000804"/>
    </source>
</evidence>
<dbReference type="GO" id="GO:0005737">
    <property type="term" value="C:cytoplasm"/>
    <property type="evidence" value="ECO:0007669"/>
    <property type="project" value="UniProtKB-SubCell"/>
</dbReference>
<gene>
    <name evidence="13" type="ORF">FD145_292</name>
</gene>
<dbReference type="Gene3D" id="3.70.10.10">
    <property type="match status" value="1"/>
</dbReference>
<dbReference type="Proteomes" id="UP000488506">
    <property type="component" value="Unassembled WGS sequence"/>
</dbReference>
<comment type="caution">
    <text evidence="13">The sequence shown here is derived from an EMBL/GenBank/DDBJ whole genome shotgun (WGS) entry which is preliminary data.</text>
</comment>
<evidence type="ECO:0000313" key="14">
    <source>
        <dbReference type="Proteomes" id="UP000488506"/>
    </source>
</evidence>
<evidence type="ECO:0000256" key="5">
    <source>
        <dbReference type="ARBA" id="ARBA00022695"/>
    </source>
</evidence>
<dbReference type="Pfam" id="PF02767">
    <property type="entry name" value="DNA_pol3_beta_2"/>
    <property type="match status" value="1"/>
</dbReference>
<accession>A0A833L1Z9</accession>
<dbReference type="InterPro" id="IPR022637">
    <property type="entry name" value="DNA_polIII_beta_cen"/>
</dbReference>
<dbReference type="CDD" id="cd00140">
    <property type="entry name" value="beta_clamp"/>
    <property type="match status" value="1"/>
</dbReference>
<protein>
    <recommendedName>
        <fullName evidence="9">Beta sliding clamp</fullName>
    </recommendedName>
</protein>